<evidence type="ECO:0000313" key="3">
    <source>
        <dbReference type="Proteomes" id="UP000288429"/>
    </source>
</evidence>
<reference evidence="2 3" key="1">
    <citation type="submission" date="2017-06" db="EMBL/GenBank/DDBJ databases">
        <title>Cmopartive genomic analysis of Ambrosia Fusariam Clade fungi.</title>
        <authorList>
            <person name="Stajich J.E."/>
            <person name="Carrillo J."/>
            <person name="Kijimoto T."/>
            <person name="Eskalen A."/>
            <person name="O'Donnell K."/>
            <person name="Kasson M."/>
        </authorList>
    </citation>
    <scope>NUCLEOTIDE SEQUENCE [LARGE SCALE GENOMIC DNA]</scope>
    <source>
        <strain evidence="2 3">NRRL 20438</strain>
    </source>
</reference>
<sequence length="77" mass="8788">MAITRPATPAVSKEAEHHEGDADGHEAQRRNTLHCLNKKAVNKFCHPWAHIAASRKLLVRYSFTDRPEDDDDNPRRS</sequence>
<gene>
    <name evidence="2" type="ORF">CDV31_002465</name>
</gene>
<dbReference type="Proteomes" id="UP000288429">
    <property type="component" value="Unassembled WGS sequence"/>
</dbReference>
<protein>
    <submittedName>
        <fullName evidence="2">Uncharacterized protein</fullName>
    </submittedName>
</protein>
<evidence type="ECO:0000313" key="2">
    <source>
        <dbReference type="EMBL" id="RSM18745.1"/>
    </source>
</evidence>
<evidence type="ECO:0000256" key="1">
    <source>
        <dbReference type="SAM" id="MobiDB-lite"/>
    </source>
</evidence>
<dbReference type="AlphaFoldDB" id="A0A428UWR8"/>
<feature type="region of interest" description="Disordered" evidence="1">
    <location>
        <begin position="1"/>
        <end position="28"/>
    </location>
</feature>
<name>A0A428UWR8_9HYPO</name>
<keyword evidence="3" id="KW-1185">Reference proteome</keyword>
<proteinExistence type="predicted"/>
<accession>A0A428UWR8</accession>
<organism evidence="2 3">
    <name type="scientific">Fusarium ambrosium</name>
    <dbReference type="NCBI Taxonomy" id="131363"/>
    <lineage>
        <taxon>Eukaryota</taxon>
        <taxon>Fungi</taxon>
        <taxon>Dikarya</taxon>
        <taxon>Ascomycota</taxon>
        <taxon>Pezizomycotina</taxon>
        <taxon>Sordariomycetes</taxon>
        <taxon>Hypocreomycetidae</taxon>
        <taxon>Hypocreales</taxon>
        <taxon>Nectriaceae</taxon>
        <taxon>Fusarium</taxon>
        <taxon>Fusarium solani species complex</taxon>
    </lineage>
</organism>
<feature type="compositionally biased region" description="Basic and acidic residues" evidence="1">
    <location>
        <begin position="13"/>
        <end position="28"/>
    </location>
</feature>
<comment type="caution">
    <text evidence="2">The sequence shown here is derived from an EMBL/GenBank/DDBJ whole genome shotgun (WGS) entry which is preliminary data.</text>
</comment>
<dbReference type="EMBL" id="NIZV01000019">
    <property type="protein sequence ID" value="RSM18745.1"/>
    <property type="molecule type" value="Genomic_DNA"/>
</dbReference>